<evidence type="ECO:0000313" key="2">
    <source>
        <dbReference type="Proteomes" id="UP001162131"/>
    </source>
</evidence>
<accession>A0AAU9JJ12</accession>
<name>A0AAU9JJ12_9CILI</name>
<proteinExistence type="predicted"/>
<organism evidence="1 2">
    <name type="scientific">Blepharisma stoltei</name>
    <dbReference type="NCBI Taxonomy" id="1481888"/>
    <lineage>
        <taxon>Eukaryota</taxon>
        <taxon>Sar</taxon>
        <taxon>Alveolata</taxon>
        <taxon>Ciliophora</taxon>
        <taxon>Postciliodesmatophora</taxon>
        <taxon>Heterotrichea</taxon>
        <taxon>Heterotrichida</taxon>
        <taxon>Blepharismidae</taxon>
        <taxon>Blepharisma</taxon>
    </lineage>
</organism>
<evidence type="ECO:0000313" key="1">
    <source>
        <dbReference type="EMBL" id="CAG9327238.1"/>
    </source>
</evidence>
<keyword evidence="2" id="KW-1185">Reference proteome</keyword>
<dbReference type="Proteomes" id="UP001162131">
    <property type="component" value="Unassembled WGS sequence"/>
</dbReference>
<sequence length="237" mass="27435">MSCMPVVNRSILAEACATIVATYANECTQYEWNGATLKCAENERMKLARIILRAPTGTAREASLLDIGWITLINHMRMQLLRFRRRVYTMNDQLAALMRNINAEELLPWEKRCRRTMELLDLEEFQEAARLDTIEKKKWVAKIAEATRKLNLKESVLRMENETKKTTRLYRHLLEGLDSTWRPTFITVNQHNGCAIGAIHRLRAGFNYCNANAKLRHLTHNEACDTCGTLNRKSMYS</sequence>
<dbReference type="AlphaFoldDB" id="A0AAU9JJ12"/>
<comment type="caution">
    <text evidence="1">The sequence shown here is derived from an EMBL/GenBank/DDBJ whole genome shotgun (WGS) entry which is preliminary data.</text>
</comment>
<gene>
    <name evidence="1" type="ORF">BSTOLATCC_MIC43278</name>
</gene>
<protein>
    <submittedName>
        <fullName evidence="1">Uncharacterized protein</fullName>
    </submittedName>
</protein>
<dbReference type="EMBL" id="CAJZBQ010000043">
    <property type="protein sequence ID" value="CAG9327238.1"/>
    <property type="molecule type" value="Genomic_DNA"/>
</dbReference>
<reference evidence="1" key="1">
    <citation type="submission" date="2021-09" db="EMBL/GenBank/DDBJ databases">
        <authorList>
            <consortium name="AG Swart"/>
            <person name="Singh M."/>
            <person name="Singh A."/>
            <person name="Seah K."/>
            <person name="Emmerich C."/>
        </authorList>
    </citation>
    <scope>NUCLEOTIDE SEQUENCE</scope>
    <source>
        <strain evidence="1">ATCC30299</strain>
    </source>
</reference>